<evidence type="ECO:0000313" key="3">
    <source>
        <dbReference type="Proteomes" id="UP001174136"/>
    </source>
</evidence>
<dbReference type="InterPro" id="IPR036397">
    <property type="entry name" value="RNaseH_sf"/>
</dbReference>
<proteinExistence type="predicted"/>
<gene>
    <name evidence="2" type="ORF">N1851_016990</name>
</gene>
<reference evidence="2" key="1">
    <citation type="journal article" date="2023" name="Front. Mar. Sci.">
        <title>A new Merluccius polli reference genome to investigate the effects of global change in West African waters.</title>
        <authorList>
            <person name="Mateo J.L."/>
            <person name="Blanco-Fernandez C."/>
            <person name="Garcia-Vazquez E."/>
            <person name="Machado-Schiaffino G."/>
        </authorList>
    </citation>
    <scope>NUCLEOTIDE SEQUENCE</scope>
    <source>
        <strain evidence="2">C29</strain>
        <tissue evidence="2">Fin</tissue>
    </source>
</reference>
<evidence type="ECO:0000313" key="2">
    <source>
        <dbReference type="EMBL" id="KAK0144648.1"/>
    </source>
</evidence>
<dbReference type="InterPro" id="IPR041588">
    <property type="entry name" value="Integrase_H2C2"/>
</dbReference>
<feature type="domain" description="Integrase catalytic" evidence="1">
    <location>
        <begin position="135"/>
        <end position="307"/>
    </location>
</feature>
<dbReference type="Pfam" id="PF17921">
    <property type="entry name" value="Integrase_H2C2"/>
    <property type="match status" value="1"/>
</dbReference>
<dbReference type="GO" id="GO:0003676">
    <property type="term" value="F:nucleic acid binding"/>
    <property type="evidence" value="ECO:0007669"/>
    <property type="project" value="InterPro"/>
</dbReference>
<dbReference type="GO" id="GO:0015074">
    <property type="term" value="P:DNA integration"/>
    <property type="evidence" value="ECO:0007669"/>
    <property type="project" value="InterPro"/>
</dbReference>
<organism evidence="2 3">
    <name type="scientific">Merluccius polli</name>
    <name type="common">Benguela hake</name>
    <name type="synonym">Merluccius cadenati</name>
    <dbReference type="NCBI Taxonomy" id="89951"/>
    <lineage>
        <taxon>Eukaryota</taxon>
        <taxon>Metazoa</taxon>
        <taxon>Chordata</taxon>
        <taxon>Craniata</taxon>
        <taxon>Vertebrata</taxon>
        <taxon>Euteleostomi</taxon>
        <taxon>Actinopterygii</taxon>
        <taxon>Neopterygii</taxon>
        <taxon>Teleostei</taxon>
        <taxon>Neoteleostei</taxon>
        <taxon>Acanthomorphata</taxon>
        <taxon>Zeiogadaria</taxon>
        <taxon>Gadariae</taxon>
        <taxon>Gadiformes</taxon>
        <taxon>Gadoidei</taxon>
        <taxon>Merlucciidae</taxon>
        <taxon>Merluccius</taxon>
    </lineage>
</organism>
<dbReference type="Proteomes" id="UP001174136">
    <property type="component" value="Unassembled WGS sequence"/>
</dbReference>
<accession>A0AA47P1P8</accession>
<dbReference type="PANTHER" id="PTHR47331:SF3">
    <property type="match status" value="1"/>
</dbReference>
<dbReference type="EMBL" id="JAOPHQ010003127">
    <property type="protein sequence ID" value="KAK0144648.1"/>
    <property type="molecule type" value="Genomic_DNA"/>
</dbReference>
<dbReference type="InterPro" id="IPR001584">
    <property type="entry name" value="Integrase_cat-core"/>
</dbReference>
<dbReference type="AlphaFoldDB" id="A0AA47P1P8"/>
<dbReference type="Pfam" id="PF18701">
    <property type="entry name" value="DUF5641"/>
    <property type="match status" value="1"/>
</dbReference>
<dbReference type="Gene3D" id="3.30.420.10">
    <property type="entry name" value="Ribonuclease H-like superfamily/Ribonuclease H"/>
    <property type="match status" value="1"/>
</dbReference>
<comment type="caution">
    <text evidence="2">The sequence shown here is derived from an EMBL/GenBank/DDBJ whole genome shotgun (WGS) entry which is preliminary data.</text>
</comment>
<dbReference type="Gene3D" id="1.10.340.70">
    <property type="match status" value="1"/>
</dbReference>
<dbReference type="PROSITE" id="PS50994">
    <property type="entry name" value="INTEGRASE"/>
    <property type="match status" value="1"/>
</dbReference>
<name>A0AA47P1P8_MERPO</name>
<protein>
    <recommendedName>
        <fullName evidence="1">Integrase catalytic domain-containing protein</fullName>
    </recommendedName>
</protein>
<dbReference type="PANTHER" id="PTHR47331">
    <property type="entry name" value="PHD-TYPE DOMAIN-CONTAINING PROTEIN"/>
    <property type="match status" value="1"/>
</dbReference>
<sequence>MLGAEGAIIRYCQRQRFGEEMSALSSGKVSVSRHSPIYRLNPCLEDGFLRVGGRLSRGAMPEEAKHPLILSKDQHISTLILRHVHQSLGHGGRTHTLSKVRRRFWITNANAAVRKIIGECSFCRRYNGRAVEQKMSDLPKVRILPDLPPFTNTGVDYFWSSGGEERKINLAIHLEVAVSLDTDACINALRCFISRRGQVTSLTSDNGTNFIGADRELKERIQGALSQAGIQWNFNPPAGSHHGGVWERMIRLVRRVLSSVLHQQKLDDDGLHTLFCEVEAIFNDRPITKLSEDANDLEPLTHNHLLLLRGKPALPPGVFEHHDLYMRRRWRQVQYLSDHFWKKWIWEYLPVLQERQKWNERKEFDSWRYCGDHGFFSSTWFMATWQGS</sequence>
<dbReference type="SUPFAM" id="SSF53098">
    <property type="entry name" value="Ribonuclease H-like"/>
    <property type="match status" value="1"/>
</dbReference>
<dbReference type="InterPro" id="IPR040676">
    <property type="entry name" value="DUF5641"/>
</dbReference>
<evidence type="ECO:0000259" key="1">
    <source>
        <dbReference type="PROSITE" id="PS50994"/>
    </source>
</evidence>
<keyword evidence="3" id="KW-1185">Reference proteome</keyword>
<dbReference type="InterPro" id="IPR012337">
    <property type="entry name" value="RNaseH-like_sf"/>
</dbReference>